<dbReference type="AlphaFoldDB" id="A0A919IEV7"/>
<accession>A0A919IEV7</accession>
<comment type="caution">
    <text evidence="1">The sequence shown here is derived from an EMBL/GenBank/DDBJ whole genome shotgun (WGS) entry which is preliminary data.</text>
</comment>
<gene>
    <name evidence="1" type="ORF">Acy02nite_09670</name>
</gene>
<proteinExistence type="predicted"/>
<evidence type="ECO:0000313" key="1">
    <source>
        <dbReference type="EMBL" id="GID63086.1"/>
    </source>
</evidence>
<evidence type="ECO:0000313" key="2">
    <source>
        <dbReference type="Proteomes" id="UP000619479"/>
    </source>
</evidence>
<dbReference type="Proteomes" id="UP000619479">
    <property type="component" value="Unassembled WGS sequence"/>
</dbReference>
<keyword evidence="2" id="KW-1185">Reference proteome</keyword>
<organism evidence="1 2">
    <name type="scientific">Actinoplanes cyaneus</name>
    <dbReference type="NCBI Taxonomy" id="52696"/>
    <lineage>
        <taxon>Bacteria</taxon>
        <taxon>Bacillati</taxon>
        <taxon>Actinomycetota</taxon>
        <taxon>Actinomycetes</taxon>
        <taxon>Micromonosporales</taxon>
        <taxon>Micromonosporaceae</taxon>
        <taxon>Actinoplanes</taxon>
    </lineage>
</organism>
<sequence length="109" mass="11565">MAPVCPDGAACAVAGVGPTVIAAAIASAPAATANRFIARRTTIRPPPPVDDMVTWTLLVASTTSLPERRPVRISRQGELELYGGRTVKPLISGRILPSPRKSWGWRPPK</sequence>
<protein>
    <submittedName>
        <fullName evidence="1">Uncharacterized protein</fullName>
    </submittedName>
</protein>
<name>A0A919IEV7_9ACTN</name>
<reference evidence="1" key="1">
    <citation type="submission" date="2021-01" db="EMBL/GenBank/DDBJ databases">
        <title>Whole genome shotgun sequence of Actinoplanes cyaneus NBRC 14990.</title>
        <authorList>
            <person name="Komaki H."/>
            <person name="Tamura T."/>
        </authorList>
    </citation>
    <scope>NUCLEOTIDE SEQUENCE</scope>
    <source>
        <strain evidence="1">NBRC 14990</strain>
    </source>
</reference>
<dbReference type="EMBL" id="BOMH01000007">
    <property type="protein sequence ID" value="GID63086.1"/>
    <property type="molecule type" value="Genomic_DNA"/>
</dbReference>